<evidence type="ECO:0000256" key="1">
    <source>
        <dbReference type="ARBA" id="ARBA00006484"/>
    </source>
</evidence>
<dbReference type="InterPro" id="IPR036291">
    <property type="entry name" value="NAD(P)-bd_dom_sf"/>
</dbReference>
<dbReference type="AlphaFoldDB" id="A0AA89BEX5"/>
<evidence type="ECO:0000256" key="2">
    <source>
        <dbReference type="ARBA" id="ARBA00023002"/>
    </source>
</evidence>
<dbReference type="Gene3D" id="3.40.50.720">
    <property type="entry name" value="NAD(P)-binding Rossmann-like Domain"/>
    <property type="match status" value="1"/>
</dbReference>
<dbReference type="Proteomes" id="UP001188597">
    <property type="component" value="Unassembled WGS sequence"/>
</dbReference>
<organism evidence="3 4">
    <name type="scientific">Escallonia herrerae</name>
    <dbReference type="NCBI Taxonomy" id="1293975"/>
    <lineage>
        <taxon>Eukaryota</taxon>
        <taxon>Viridiplantae</taxon>
        <taxon>Streptophyta</taxon>
        <taxon>Embryophyta</taxon>
        <taxon>Tracheophyta</taxon>
        <taxon>Spermatophyta</taxon>
        <taxon>Magnoliopsida</taxon>
        <taxon>eudicotyledons</taxon>
        <taxon>Gunneridae</taxon>
        <taxon>Pentapetalae</taxon>
        <taxon>asterids</taxon>
        <taxon>campanulids</taxon>
        <taxon>Escalloniales</taxon>
        <taxon>Escalloniaceae</taxon>
        <taxon>Escallonia</taxon>
    </lineage>
</organism>
<keyword evidence="2" id="KW-0560">Oxidoreductase</keyword>
<evidence type="ECO:0000313" key="3">
    <source>
        <dbReference type="EMBL" id="KAK3029461.1"/>
    </source>
</evidence>
<comment type="similarity">
    <text evidence="1">Belongs to the short-chain dehydrogenases/reductases (SDR) family.</text>
</comment>
<name>A0AA89BEX5_9ASTE</name>
<keyword evidence="4" id="KW-1185">Reference proteome</keyword>
<feature type="non-terminal residue" evidence="3">
    <location>
        <position position="126"/>
    </location>
</feature>
<sequence length="126" mass="13367">MATISAVSAMVPRLEGKVALITGGARGLGESIARQFAKHGAKVVIADILDDLGQSVCEDMCLEVASFIHCDVSVESYIENAVNATVDKHGKLDVMVNNAGILDQPKPSIIDNDASDFERVIKVNLT</sequence>
<protein>
    <submittedName>
        <fullName evidence="3">Uncharacterized protein</fullName>
    </submittedName>
</protein>
<dbReference type="EMBL" id="JAVXUP010000379">
    <property type="protein sequence ID" value="KAK3029461.1"/>
    <property type="molecule type" value="Genomic_DNA"/>
</dbReference>
<evidence type="ECO:0000313" key="4">
    <source>
        <dbReference type="Proteomes" id="UP001188597"/>
    </source>
</evidence>
<dbReference type="PANTHER" id="PTHR43180">
    <property type="entry name" value="3-OXOACYL-(ACYL-CARRIER-PROTEIN) REDUCTASE (AFU_ORTHOLOGUE AFUA_6G11210)"/>
    <property type="match status" value="1"/>
</dbReference>
<gene>
    <name evidence="3" type="ORF">RJ639_037746</name>
</gene>
<dbReference type="SUPFAM" id="SSF51735">
    <property type="entry name" value="NAD(P)-binding Rossmann-fold domains"/>
    <property type="match status" value="1"/>
</dbReference>
<accession>A0AA89BEX5</accession>
<reference evidence="3" key="1">
    <citation type="submission" date="2022-12" db="EMBL/GenBank/DDBJ databases">
        <title>Draft genome assemblies for two species of Escallonia (Escalloniales).</title>
        <authorList>
            <person name="Chanderbali A."/>
            <person name="Dervinis C."/>
            <person name="Anghel I."/>
            <person name="Soltis D."/>
            <person name="Soltis P."/>
            <person name="Zapata F."/>
        </authorList>
    </citation>
    <scope>NUCLEOTIDE SEQUENCE</scope>
    <source>
        <strain evidence="3">UCBG64.0493</strain>
        <tissue evidence="3">Leaf</tissue>
    </source>
</reference>
<dbReference type="Pfam" id="PF00106">
    <property type="entry name" value="adh_short"/>
    <property type="match status" value="1"/>
</dbReference>
<comment type="caution">
    <text evidence="3">The sequence shown here is derived from an EMBL/GenBank/DDBJ whole genome shotgun (WGS) entry which is preliminary data.</text>
</comment>
<dbReference type="GO" id="GO:0016491">
    <property type="term" value="F:oxidoreductase activity"/>
    <property type="evidence" value="ECO:0007669"/>
    <property type="project" value="UniProtKB-KW"/>
</dbReference>
<dbReference type="PANTHER" id="PTHR43180:SF30">
    <property type="entry name" value="MOMILACTONE A SYNTHASE"/>
    <property type="match status" value="1"/>
</dbReference>
<proteinExistence type="inferred from homology"/>
<dbReference type="PRINTS" id="PR00081">
    <property type="entry name" value="GDHRDH"/>
</dbReference>
<dbReference type="InterPro" id="IPR002347">
    <property type="entry name" value="SDR_fam"/>
</dbReference>